<feature type="region of interest" description="Disordered" evidence="1">
    <location>
        <begin position="89"/>
        <end position="115"/>
    </location>
</feature>
<feature type="non-terminal residue" evidence="3">
    <location>
        <position position="1"/>
    </location>
</feature>
<feature type="region of interest" description="Disordered" evidence="1">
    <location>
        <begin position="28"/>
        <end position="71"/>
    </location>
</feature>
<dbReference type="InterPro" id="IPR056647">
    <property type="entry name" value="DUF7745"/>
</dbReference>
<dbReference type="PANTHER" id="PTHR48154">
    <property type="entry name" value="PROTEIN, PUTATIVE-RELATED"/>
    <property type="match status" value="1"/>
</dbReference>
<comment type="caution">
    <text evidence="3">The sequence shown here is derived from an EMBL/GenBank/DDBJ whole genome shotgun (WGS) entry which is preliminary data.</text>
</comment>
<gene>
    <name evidence="3" type="ORF">CR513_35914</name>
</gene>
<dbReference type="EMBL" id="QJKJ01007431">
    <property type="protein sequence ID" value="RDX83193.1"/>
    <property type="molecule type" value="Genomic_DNA"/>
</dbReference>
<dbReference type="OrthoDB" id="1430424at2759"/>
<evidence type="ECO:0000313" key="4">
    <source>
        <dbReference type="Proteomes" id="UP000257109"/>
    </source>
</evidence>
<dbReference type="Pfam" id="PF24924">
    <property type="entry name" value="DUF7745"/>
    <property type="match status" value="1"/>
</dbReference>
<dbReference type="PANTHER" id="PTHR48154:SF1">
    <property type="entry name" value="PROTEIN, PUTATIVE-RELATED"/>
    <property type="match status" value="1"/>
</dbReference>
<feature type="domain" description="DUF7745" evidence="2">
    <location>
        <begin position="173"/>
        <end position="431"/>
    </location>
</feature>
<protein>
    <recommendedName>
        <fullName evidence="2">DUF7745 domain-containing protein</fullName>
    </recommendedName>
</protein>
<keyword evidence="4" id="KW-1185">Reference proteome</keyword>
<sequence length="440" mass="51628">MTTWGWHEANPEAYIRPPNEERRMVFGDRLEKEKKERKRENYSETRRGKGVRKLAAVRRGPGKPPKTSRIKGRKYGTLRRKDWTPLENRHPLRLEPSPCRPEHPPLSFNQRPNQNYVDFDSSKVESEEPWVPKMGSARMESAEMESTEWHYIHAKLPDIQSLCYWGNFLKGQWRRAFERKHCNLLNILDIEVQSAALELVPTLEEYERLLGLPLGEALHYFHREQSPSWSSIAKLLRVIETKMNRLEGIQNSYLEERLYQFKEDGDWPAFMDAYGLLVYRIVLFPHGDDFVDLVAVDAYLAKRDAEENPTMALLVNTYCTLNHCCEQKGGNLRCCIHLLYLWMTAHLFHNRLKTACPVEDIKWCWIKTMTKDLWARHLDQATKRTIRWYPMWNEREQIIVSCGGFLNVLLLGTQGAINYNPELASRQAGYPGIKVLSWKP</sequence>
<proteinExistence type="predicted"/>
<evidence type="ECO:0000256" key="1">
    <source>
        <dbReference type="SAM" id="MobiDB-lite"/>
    </source>
</evidence>
<evidence type="ECO:0000259" key="2">
    <source>
        <dbReference type="Pfam" id="PF24924"/>
    </source>
</evidence>
<dbReference type="AlphaFoldDB" id="A0A371FYR8"/>
<dbReference type="Proteomes" id="UP000257109">
    <property type="component" value="Unassembled WGS sequence"/>
</dbReference>
<accession>A0A371FYR8</accession>
<evidence type="ECO:0000313" key="3">
    <source>
        <dbReference type="EMBL" id="RDX83193.1"/>
    </source>
</evidence>
<organism evidence="3 4">
    <name type="scientific">Mucuna pruriens</name>
    <name type="common">Velvet bean</name>
    <name type="synonym">Dolichos pruriens</name>
    <dbReference type="NCBI Taxonomy" id="157652"/>
    <lineage>
        <taxon>Eukaryota</taxon>
        <taxon>Viridiplantae</taxon>
        <taxon>Streptophyta</taxon>
        <taxon>Embryophyta</taxon>
        <taxon>Tracheophyta</taxon>
        <taxon>Spermatophyta</taxon>
        <taxon>Magnoliopsida</taxon>
        <taxon>eudicotyledons</taxon>
        <taxon>Gunneridae</taxon>
        <taxon>Pentapetalae</taxon>
        <taxon>rosids</taxon>
        <taxon>fabids</taxon>
        <taxon>Fabales</taxon>
        <taxon>Fabaceae</taxon>
        <taxon>Papilionoideae</taxon>
        <taxon>50 kb inversion clade</taxon>
        <taxon>NPAAA clade</taxon>
        <taxon>indigoferoid/millettioid clade</taxon>
        <taxon>Phaseoleae</taxon>
        <taxon>Mucuna</taxon>
    </lineage>
</organism>
<reference evidence="3" key="1">
    <citation type="submission" date="2018-05" db="EMBL/GenBank/DDBJ databases">
        <title>Draft genome of Mucuna pruriens seed.</title>
        <authorList>
            <person name="Nnadi N.E."/>
            <person name="Vos R."/>
            <person name="Hasami M.H."/>
            <person name="Devisetty U.K."/>
            <person name="Aguiy J.C."/>
        </authorList>
    </citation>
    <scope>NUCLEOTIDE SEQUENCE [LARGE SCALE GENOMIC DNA]</scope>
    <source>
        <strain evidence="3">JCA_2017</strain>
    </source>
</reference>
<feature type="compositionally biased region" description="Basic and acidic residues" evidence="1">
    <location>
        <begin position="28"/>
        <end position="47"/>
    </location>
</feature>
<name>A0A371FYR8_MUCPR</name>